<gene>
    <name evidence="3" type="ORF">J4573_38650</name>
</gene>
<feature type="transmembrane region" description="Helical" evidence="1">
    <location>
        <begin position="137"/>
        <end position="155"/>
    </location>
</feature>
<reference evidence="3" key="1">
    <citation type="submission" date="2021-03" db="EMBL/GenBank/DDBJ databases">
        <authorList>
            <person name="Kanchanasin P."/>
            <person name="Saeng-In P."/>
            <person name="Phongsopitanun W."/>
            <person name="Yuki M."/>
            <person name="Kudo T."/>
            <person name="Ohkuma M."/>
            <person name="Tanasupawat S."/>
        </authorList>
    </citation>
    <scope>NUCLEOTIDE SEQUENCE</scope>
    <source>
        <strain evidence="3">GKU 128</strain>
    </source>
</reference>
<sequence>MSSRFTSKLHSERVAAQLGIWLGISFTIAFVTGLFSHFMQHPPSWLLWPSRPVNLYRFTQGLHVIGGIATIPLLLAKLWTVYPRLWQWPPFRSIGHATERGLVALLVAGSLFQVVTGVTNIAYWYVWPFVFTNAHYWTAYILVGALIIHVANEWAKVKRHALPTRVRIPPEPPADARSRRRFLTTVAAASGIAALVTVGETYKPLSRLALLAPRNPDKGPQGLPVNRSAAAAGITVNADYRLLITGSVRNQLSFTYEDLLKLPQHTVRLPIACVEGWSYDAEWTGIRLKDLMAQAGVPSDATLSVESLQRYGAYGVSEVKPPHWHDPLTLLAIKVNGETLHPDHGYPVRLIAPNRPGVMQTKWVTKVVAS</sequence>
<comment type="caution">
    <text evidence="3">The sequence shown here is derived from an EMBL/GenBank/DDBJ whole genome shotgun (WGS) entry which is preliminary data.</text>
</comment>
<evidence type="ECO:0000313" key="3">
    <source>
        <dbReference type="EMBL" id="MBO2453066.1"/>
    </source>
</evidence>
<dbReference type="InterPro" id="IPR016174">
    <property type="entry name" value="Di-haem_cyt_TM"/>
</dbReference>
<dbReference type="SUPFAM" id="SSF56524">
    <property type="entry name" value="Oxidoreductase molybdopterin-binding domain"/>
    <property type="match status" value="1"/>
</dbReference>
<dbReference type="PANTHER" id="PTHR43032:SF2">
    <property type="entry name" value="BLL0505 PROTEIN"/>
    <property type="match status" value="1"/>
</dbReference>
<dbReference type="GO" id="GO:0016491">
    <property type="term" value="F:oxidoreductase activity"/>
    <property type="evidence" value="ECO:0007669"/>
    <property type="project" value="InterPro"/>
</dbReference>
<keyword evidence="1" id="KW-0472">Membrane</keyword>
<dbReference type="InterPro" id="IPR036374">
    <property type="entry name" value="OxRdtase_Mopterin-bd_sf"/>
</dbReference>
<dbReference type="SUPFAM" id="SSF81342">
    <property type="entry name" value="Transmembrane di-heme cytochromes"/>
    <property type="match status" value="1"/>
</dbReference>
<accession>A0A939T4X3</accession>
<evidence type="ECO:0000256" key="1">
    <source>
        <dbReference type="SAM" id="Phobius"/>
    </source>
</evidence>
<keyword evidence="1" id="KW-1133">Transmembrane helix</keyword>
<evidence type="ECO:0000313" key="4">
    <source>
        <dbReference type="Proteomes" id="UP000669179"/>
    </source>
</evidence>
<dbReference type="CDD" id="cd00321">
    <property type="entry name" value="SO_family_Moco"/>
    <property type="match status" value="1"/>
</dbReference>
<dbReference type="Gene3D" id="3.90.420.10">
    <property type="entry name" value="Oxidoreductase, molybdopterin-binding domain"/>
    <property type="match status" value="1"/>
</dbReference>
<name>A0A939T4X3_9ACTN</name>
<keyword evidence="4" id="KW-1185">Reference proteome</keyword>
<dbReference type="GO" id="GO:0022904">
    <property type="term" value="P:respiratory electron transport chain"/>
    <property type="evidence" value="ECO:0007669"/>
    <property type="project" value="InterPro"/>
</dbReference>
<feature type="transmembrane region" description="Helical" evidence="1">
    <location>
        <begin position="102"/>
        <end position="125"/>
    </location>
</feature>
<feature type="transmembrane region" description="Helical" evidence="1">
    <location>
        <begin position="20"/>
        <end position="40"/>
    </location>
</feature>
<dbReference type="PRINTS" id="PR00407">
    <property type="entry name" value="EUMOPTERIN"/>
</dbReference>
<dbReference type="AlphaFoldDB" id="A0A939T4X3"/>
<evidence type="ECO:0000259" key="2">
    <source>
        <dbReference type="Pfam" id="PF00174"/>
    </source>
</evidence>
<dbReference type="InterPro" id="IPR000572">
    <property type="entry name" value="OxRdtase_Mopterin-bd_dom"/>
</dbReference>
<feature type="domain" description="Oxidoreductase molybdopterin-binding" evidence="2">
    <location>
        <begin position="237"/>
        <end position="368"/>
    </location>
</feature>
<protein>
    <submittedName>
        <fullName evidence="3">Molybdopterin-dependent oxidoreductase</fullName>
    </submittedName>
</protein>
<dbReference type="Proteomes" id="UP000669179">
    <property type="component" value="Unassembled WGS sequence"/>
</dbReference>
<dbReference type="Pfam" id="PF00174">
    <property type="entry name" value="Oxidored_molyb"/>
    <property type="match status" value="1"/>
</dbReference>
<organism evidence="3 4">
    <name type="scientific">Actinomadura barringtoniae</name>
    <dbReference type="NCBI Taxonomy" id="1427535"/>
    <lineage>
        <taxon>Bacteria</taxon>
        <taxon>Bacillati</taxon>
        <taxon>Actinomycetota</taxon>
        <taxon>Actinomycetes</taxon>
        <taxon>Streptosporangiales</taxon>
        <taxon>Thermomonosporaceae</taxon>
        <taxon>Actinomadura</taxon>
    </lineage>
</organism>
<dbReference type="EMBL" id="JAGEOJ010000018">
    <property type="protein sequence ID" value="MBO2453066.1"/>
    <property type="molecule type" value="Genomic_DNA"/>
</dbReference>
<dbReference type="PANTHER" id="PTHR43032">
    <property type="entry name" value="PROTEIN-METHIONINE-SULFOXIDE REDUCTASE"/>
    <property type="match status" value="1"/>
</dbReference>
<keyword evidence="1" id="KW-0812">Transmembrane</keyword>
<feature type="transmembrane region" description="Helical" evidence="1">
    <location>
        <begin position="60"/>
        <end position="82"/>
    </location>
</feature>
<dbReference type="GO" id="GO:0016020">
    <property type="term" value="C:membrane"/>
    <property type="evidence" value="ECO:0007669"/>
    <property type="project" value="InterPro"/>
</dbReference>
<dbReference type="InterPro" id="IPR008335">
    <property type="entry name" value="Mopterin_OxRdtase_euk"/>
</dbReference>
<proteinExistence type="predicted"/>